<dbReference type="GO" id="GO:0005886">
    <property type="term" value="C:plasma membrane"/>
    <property type="evidence" value="ECO:0007669"/>
    <property type="project" value="UniProtKB-SubCell"/>
</dbReference>
<organism evidence="10 11">
    <name type="scientific">Halobacteroides halobius (strain ATCC 35273 / DSM 5150 / MD-1)</name>
    <dbReference type="NCBI Taxonomy" id="748449"/>
    <lineage>
        <taxon>Bacteria</taxon>
        <taxon>Bacillati</taxon>
        <taxon>Bacillota</taxon>
        <taxon>Clostridia</taxon>
        <taxon>Halanaerobiales</taxon>
        <taxon>Halobacteroidaceae</taxon>
        <taxon>Halobacteroides</taxon>
    </lineage>
</organism>
<proteinExistence type="inferred from homology"/>
<evidence type="ECO:0000256" key="7">
    <source>
        <dbReference type="HAMAP-Rule" id="MF_00910"/>
    </source>
</evidence>
<dbReference type="STRING" id="748449.Halha_1775"/>
<accession>L0K9L9</accession>
<comment type="similarity">
    <text evidence="7">Belongs to the FtsL family.</text>
</comment>
<evidence type="ECO:0000256" key="2">
    <source>
        <dbReference type="ARBA" id="ARBA00022618"/>
    </source>
</evidence>
<name>L0K9L9_HALHC</name>
<comment type="function">
    <text evidence="7">Essential cell division protein.</text>
</comment>
<comment type="subcellular location">
    <subcellularLocation>
        <location evidence="7">Cell membrane</location>
        <topology evidence="7">Single-pass type II membrane protein</topology>
    </subcellularLocation>
    <text evidence="7">Localizes to the division septum where it forms a ring structure.</text>
</comment>
<evidence type="ECO:0000256" key="6">
    <source>
        <dbReference type="ARBA" id="ARBA00023306"/>
    </source>
</evidence>
<dbReference type="HOGENOM" id="CLU_1624820_0_0_9"/>
<evidence type="ECO:0000256" key="1">
    <source>
        <dbReference type="ARBA" id="ARBA00022475"/>
    </source>
</evidence>
<evidence type="ECO:0000256" key="3">
    <source>
        <dbReference type="ARBA" id="ARBA00022692"/>
    </source>
</evidence>
<dbReference type="HAMAP" id="MF_00910">
    <property type="entry name" value="FtsL"/>
    <property type="match status" value="1"/>
</dbReference>
<dbReference type="EMBL" id="CP003359">
    <property type="protein sequence ID" value="AGB41711.1"/>
    <property type="molecule type" value="Genomic_DNA"/>
</dbReference>
<evidence type="ECO:0000256" key="5">
    <source>
        <dbReference type="ARBA" id="ARBA00023136"/>
    </source>
</evidence>
<evidence type="ECO:0000256" key="4">
    <source>
        <dbReference type="ARBA" id="ARBA00022989"/>
    </source>
</evidence>
<keyword evidence="5 7" id="KW-0472">Membrane</keyword>
<feature type="transmembrane region" description="Helical" evidence="7">
    <location>
        <begin position="33"/>
        <end position="51"/>
    </location>
</feature>
<keyword evidence="11" id="KW-1185">Reference proteome</keyword>
<keyword evidence="2 7" id="KW-0132">Cell division</keyword>
<evidence type="ECO:0000256" key="8">
    <source>
        <dbReference type="SAM" id="Coils"/>
    </source>
</evidence>
<reference evidence="11" key="1">
    <citation type="submission" date="2012-02" db="EMBL/GenBank/DDBJ databases">
        <title>The complete genome of Halobacteroides halobius DSM 5150.</title>
        <authorList>
            <person name="Lucas S."/>
            <person name="Copeland A."/>
            <person name="Lapidus A."/>
            <person name="Glavina del Rio T."/>
            <person name="Dalin E."/>
            <person name="Tice H."/>
            <person name="Bruce D."/>
            <person name="Goodwin L."/>
            <person name="Pitluck S."/>
            <person name="Peters L."/>
            <person name="Mikhailova N."/>
            <person name="Gu W."/>
            <person name="Kyrpides N."/>
            <person name="Mavromatis K."/>
            <person name="Ivanova N."/>
            <person name="Brettin T."/>
            <person name="Detter J.C."/>
            <person name="Han C."/>
            <person name="Larimer F."/>
            <person name="Land M."/>
            <person name="Hauser L."/>
            <person name="Markowitz V."/>
            <person name="Cheng J.-F."/>
            <person name="Hugenholtz P."/>
            <person name="Woyke T."/>
            <person name="Wu D."/>
            <person name="Tindall B."/>
            <person name="Pomrenke H."/>
            <person name="Brambilla E."/>
            <person name="Klenk H.-P."/>
            <person name="Eisen J.A."/>
        </authorList>
    </citation>
    <scope>NUCLEOTIDE SEQUENCE [LARGE SCALE GENOMIC DNA]</scope>
    <source>
        <strain evidence="11">ATCC 35273 / DSM 5150 / MD-1</strain>
    </source>
</reference>
<dbReference type="AlphaFoldDB" id="L0K9L9"/>
<sequence length="163" mass="19171">MGMNNKKNYDHHQLSLQQNKSQSPKKKNRLKSIILVVFMIAIIVLLILIHVNQYVKLARRNFKIESLKEKINQLKSEKAHLQLKISRLISLDRIERIAKQELNMKEPENVNYIVLNQTKDDKNMKLSSQKSQKEDNQKPNRGIKEKVLAWFNKLTNVQADTLE</sequence>
<dbReference type="Pfam" id="PF04977">
    <property type="entry name" value="DivIC"/>
    <property type="match status" value="1"/>
</dbReference>
<keyword evidence="4 7" id="KW-1133">Transmembrane helix</keyword>
<evidence type="ECO:0000313" key="11">
    <source>
        <dbReference type="Proteomes" id="UP000010880"/>
    </source>
</evidence>
<dbReference type="InterPro" id="IPR011922">
    <property type="entry name" value="Cell_div_FtsL"/>
</dbReference>
<dbReference type="KEGG" id="hhl:Halha_1775"/>
<dbReference type="GO" id="GO:0032153">
    <property type="term" value="C:cell division site"/>
    <property type="evidence" value="ECO:0007669"/>
    <property type="project" value="UniProtKB-UniRule"/>
</dbReference>
<dbReference type="GO" id="GO:0043093">
    <property type="term" value="P:FtsZ-dependent cytokinesis"/>
    <property type="evidence" value="ECO:0007669"/>
    <property type="project" value="UniProtKB-UniRule"/>
</dbReference>
<keyword evidence="1 7" id="KW-1003">Cell membrane</keyword>
<evidence type="ECO:0000256" key="9">
    <source>
        <dbReference type="SAM" id="MobiDB-lite"/>
    </source>
</evidence>
<keyword evidence="6 7" id="KW-0131">Cell cycle</keyword>
<feature type="region of interest" description="Disordered" evidence="9">
    <location>
        <begin position="1"/>
        <end position="23"/>
    </location>
</feature>
<keyword evidence="8" id="KW-0175">Coiled coil</keyword>
<feature type="coiled-coil region" evidence="8">
    <location>
        <begin position="57"/>
        <end position="91"/>
    </location>
</feature>
<keyword evidence="3 7" id="KW-0812">Transmembrane</keyword>
<gene>
    <name evidence="7" type="primary">ftsL</name>
    <name evidence="10" type="ordered locus">Halha_1775</name>
</gene>
<evidence type="ECO:0000313" key="10">
    <source>
        <dbReference type="EMBL" id="AGB41711.1"/>
    </source>
</evidence>
<dbReference type="eggNOG" id="COG2919">
    <property type="taxonomic scope" value="Bacteria"/>
</dbReference>
<protein>
    <recommendedName>
        <fullName evidence="7">Cell division protein FtsL</fullName>
    </recommendedName>
</protein>
<dbReference type="InterPro" id="IPR007060">
    <property type="entry name" value="FtsL/DivIC"/>
</dbReference>
<dbReference type="Proteomes" id="UP000010880">
    <property type="component" value="Chromosome"/>
</dbReference>